<sequence length="52" mass="6275">MYSISWTFIVIFFSALLLIISKRDFRHKKMIQYFAVFTIFFIPTLAILGYFD</sequence>
<dbReference type="AlphaFoldDB" id="A0A8F8VU88"/>
<reference evidence="2" key="1">
    <citation type="submission" date="2021-07" db="EMBL/GenBank/DDBJ databases">
        <title>Repeated local emergence of carbapenem resistant Acinetobacter baumannii in a single hospital ward.</title>
        <authorList>
            <person name="Schultz M.B."/>
            <person name="Thanh D.P."/>
            <person name="Hoang N.T.D."/>
            <person name="Wick R.R."/>
            <person name="Ingle D.J."/>
            <person name="Hawkey J."/>
            <person name="Edwards D."/>
            <person name="Kenyon J."/>
            <person name="Lan N.P.H."/>
            <person name="Campbell J.I."/>
            <person name="Thwaites G."/>
            <person name="Nhu N.T.K."/>
            <person name="Hall R."/>
            <person name="Fournier-Level A."/>
            <person name="Baker S."/>
            <person name="Holt K.E."/>
        </authorList>
    </citation>
    <scope>NUCLEOTIDE SEQUENCE</scope>
    <source>
        <plasmid evidence="2">pBAL_204</plasmid>
    </source>
</reference>
<keyword evidence="1" id="KW-0472">Membrane</keyword>
<feature type="transmembrane region" description="Helical" evidence="1">
    <location>
        <begin position="33"/>
        <end position="51"/>
    </location>
</feature>
<feature type="transmembrane region" description="Helical" evidence="1">
    <location>
        <begin position="6"/>
        <end position="21"/>
    </location>
</feature>
<evidence type="ECO:0000256" key="1">
    <source>
        <dbReference type="SAM" id="Phobius"/>
    </source>
</evidence>
<geneLocation type="plasmid" evidence="2">
    <name>pBAL_204</name>
</geneLocation>
<name>A0A8F8VU88_ACIBA</name>
<organism evidence="2">
    <name type="scientific">Acinetobacter baumannii</name>
    <dbReference type="NCBI Taxonomy" id="470"/>
    <lineage>
        <taxon>Bacteria</taxon>
        <taxon>Pseudomonadati</taxon>
        <taxon>Pseudomonadota</taxon>
        <taxon>Gammaproteobacteria</taxon>
        <taxon>Moraxellales</taxon>
        <taxon>Moraxellaceae</taxon>
        <taxon>Acinetobacter</taxon>
        <taxon>Acinetobacter calcoaceticus/baumannii complex</taxon>
    </lineage>
</organism>
<accession>A0A8F8VU88</accession>
<keyword evidence="2" id="KW-0614">Plasmid</keyword>
<evidence type="ECO:0000313" key="2">
    <source>
        <dbReference type="EMBL" id="QYC95705.1"/>
    </source>
</evidence>
<dbReference type="EMBL" id="KT946773">
    <property type="protein sequence ID" value="QYC95705.1"/>
    <property type="molecule type" value="Genomic_DNA"/>
</dbReference>
<keyword evidence="1" id="KW-0812">Transmembrane</keyword>
<keyword evidence="1" id="KW-1133">Transmembrane helix</keyword>
<protein>
    <submittedName>
        <fullName evidence="2">Uncharacterized protein</fullName>
    </submittedName>
</protein>
<proteinExistence type="predicted"/>